<dbReference type="GO" id="GO:0051301">
    <property type="term" value="P:cell division"/>
    <property type="evidence" value="ECO:0007669"/>
    <property type="project" value="InterPro"/>
</dbReference>
<proteinExistence type="predicted"/>
<protein>
    <submittedName>
        <fullName evidence="2">Type IV pilus assembly protein PilM</fullName>
    </submittedName>
</protein>
<dbReference type="Proteomes" id="UP000253034">
    <property type="component" value="Unassembled WGS sequence"/>
</dbReference>
<dbReference type="InterPro" id="IPR005883">
    <property type="entry name" value="PilM"/>
</dbReference>
<dbReference type="CDD" id="cd24049">
    <property type="entry name" value="ASKHA_NBD_PilM"/>
    <property type="match status" value="1"/>
</dbReference>
<accession>A0A369AZN4</accession>
<dbReference type="InterPro" id="IPR050696">
    <property type="entry name" value="FtsA/MreB"/>
</dbReference>
<dbReference type="PANTHER" id="PTHR32432">
    <property type="entry name" value="CELL DIVISION PROTEIN FTSA-RELATED"/>
    <property type="match status" value="1"/>
</dbReference>
<dbReference type="PIRSF" id="PIRSF019169">
    <property type="entry name" value="PilM"/>
    <property type="match status" value="1"/>
</dbReference>
<organism evidence="2 3">
    <name type="scientific">Anaerobacterium chartisolvens</name>
    <dbReference type="NCBI Taxonomy" id="1297424"/>
    <lineage>
        <taxon>Bacteria</taxon>
        <taxon>Bacillati</taxon>
        <taxon>Bacillota</taxon>
        <taxon>Clostridia</taxon>
        <taxon>Eubacteriales</taxon>
        <taxon>Oscillospiraceae</taxon>
        <taxon>Anaerobacterium</taxon>
    </lineage>
</organism>
<dbReference type="RefSeq" id="WP_114298437.1">
    <property type="nucleotide sequence ID" value="NZ_QPJT01000016.1"/>
</dbReference>
<dbReference type="OrthoDB" id="1803742at2"/>
<keyword evidence="3" id="KW-1185">Reference proteome</keyword>
<feature type="domain" description="SHS2" evidence="1">
    <location>
        <begin position="8"/>
        <end position="175"/>
    </location>
</feature>
<dbReference type="AlphaFoldDB" id="A0A369AZN4"/>
<evidence type="ECO:0000259" key="1">
    <source>
        <dbReference type="SMART" id="SM00842"/>
    </source>
</evidence>
<dbReference type="NCBIfam" id="TIGR01175">
    <property type="entry name" value="pilM"/>
    <property type="match status" value="1"/>
</dbReference>
<dbReference type="SMART" id="SM00842">
    <property type="entry name" value="FtsA"/>
    <property type="match status" value="1"/>
</dbReference>
<dbReference type="InterPro" id="IPR043129">
    <property type="entry name" value="ATPase_NBD"/>
</dbReference>
<dbReference type="InterPro" id="IPR003494">
    <property type="entry name" value="SHS2_FtsA"/>
</dbReference>
<dbReference type="SUPFAM" id="SSF53067">
    <property type="entry name" value="Actin-like ATPase domain"/>
    <property type="match status" value="1"/>
</dbReference>
<evidence type="ECO:0000313" key="3">
    <source>
        <dbReference type="Proteomes" id="UP000253034"/>
    </source>
</evidence>
<name>A0A369AZN4_9FIRM</name>
<dbReference type="Gene3D" id="3.30.420.40">
    <property type="match status" value="2"/>
</dbReference>
<dbReference type="EMBL" id="QPJT01000016">
    <property type="protein sequence ID" value="RCX13798.1"/>
    <property type="molecule type" value="Genomic_DNA"/>
</dbReference>
<dbReference type="Pfam" id="PF11104">
    <property type="entry name" value="PilM_2"/>
    <property type="match status" value="2"/>
</dbReference>
<comment type="caution">
    <text evidence="2">The sequence shown here is derived from an EMBL/GenBank/DDBJ whole genome shotgun (WGS) entry which is preliminary data.</text>
</comment>
<gene>
    <name evidence="2" type="ORF">DFR58_11627</name>
</gene>
<dbReference type="PANTHER" id="PTHR32432:SF3">
    <property type="entry name" value="ETHANOLAMINE UTILIZATION PROTEIN EUTJ"/>
    <property type="match status" value="1"/>
</dbReference>
<dbReference type="Gene3D" id="3.30.1490.300">
    <property type="match status" value="1"/>
</dbReference>
<reference evidence="2 3" key="1">
    <citation type="submission" date="2018-07" db="EMBL/GenBank/DDBJ databases">
        <title>Genomic Encyclopedia of Type Strains, Phase IV (KMG-IV): sequencing the most valuable type-strain genomes for metagenomic binning, comparative biology and taxonomic classification.</title>
        <authorList>
            <person name="Goeker M."/>
        </authorList>
    </citation>
    <scope>NUCLEOTIDE SEQUENCE [LARGE SCALE GENOMIC DNA]</scope>
    <source>
        <strain evidence="2 3">DSM 27016</strain>
    </source>
</reference>
<sequence>MGLFGKKAVGLQIDAYEARAVELHGRPDAARLIKYGTLELPEGCVKDGAVLDPEKLGKSLSLLWDKCRIKVREAIISVSNQDVLVRFATFPRVPQDKLDNLIRFQAQDFLPMPVNTVVLDYIVLEGPESKESNTIEVLLVAARRSMLSGFIKAFESAEITPLDIDVTSLSLLRMLKGEDLKRGVAVVELGNELGNILLSVKGVPRLARLIPVSISEFLKQHINWGGTGSFEIDKSRLEPHELDELGDVIAGGMQSSINYYYVQSSSETIAKLLLCGRGLKVPGLLDKLKNSFDMPVEVLNPMSSIQVSKECAGMEKIDASDYAISISMALRGLEG</sequence>
<evidence type="ECO:0000313" key="2">
    <source>
        <dbReference type="EMBL" id="RCX13798.1"/>
    </source>
</evidence>